<reference evidence="2 3" key="1">
    <citation type="submission" date="2020-08" db="EMBL/GenBank/DDBJ databases">
        <title>Genomic Encyclopedia of Type Strains, Phase IV (KMG-IV): sequencing the most valuable type-strain genomes for metagenomic binning, comparative biology and taxonomic classification.</title>
        <authorList>
            <person name="Goeker M."/>
        </authorList>
    </citation>
    <scope>NUCLEOTIDE SEQUENCE [LARGE SCALE GENOMIC DNA]</scope>
    <source>
        <strain evidence="2 3">DSM 25966</strain>
    </source>
</reference>
<sequence length="233" mass="25348">MASLDDPQNAYENDAWLAETRADIARRYASARRHSRIVRVLRYALPIISVLGVVAFIVIAYVLPQLPSDISASSIDVNSNSIVMQDPHVSGYLSGGRTYEVRADRAEQQLQDTKVVTLHNINATLGFGNGETAKINAKSGIFHADSQRIELNDKITIATTTGIKGSLESADIDMKAGSMSTNKPIEFSSQGSLIRANGVYVEDKGEWITFTGPVHVTYAVPDESKPDAAEPQR</sequence>
<gene>
    <name evidence="2" type="ORF">GGR25_004612</name>
</gene>
<keyword evidence="1" id="KW-0472">Membrane</keyword>
<evidence type="ECO:0000313" key="3">
    <source>
        <dbReference type="Proteomes" id="UP000553963"/>
    </source>
</evidence>
<dbReference type="GO" id="GO:0005886">
    <property type="term" value="C:plasma membrane"/>
    <property type="evidence" value="ECO:0007669"/>
    <property type="project" value="InterPro"/>
</dbReference>
<accession>A0A840ATF3</accession>
<keyword evidence="1" id="KW-1133">Transmembrane helix</keyword>
<dbReference type="InterPro" id="IPR026265">
    <property type="entry name" value="LptC"/>
</dbReference>
<feature type="transmembrane region" description="Helical" evidence="1">
    <location>
        <begin position="40"/>
        <end position="63"/>
    </location>
</feature>
<dbReference type="Gene3D" id="2.60.450.10">
    <property type="entry name" value="Lipopolysaccharide (LPS) transport protein A like domain"/>
    <property type="match status" value="1"/>
</dbReference>
<dbReference type="EMBL" id="JACIDS010000006">
    <property type="protein sequence ID" value="MBB3933539.1"/>
    <property type="molecule type" value="Genomic_DNA"/>
</dbReference>
<dbReference type="RefSeq" id="WP_183401180.1">
    <property type="nucleotide sequence ID" value="NZ_JACIDS010000006.1"/>
</dbReference>
<dbReference type="InterPro" id="IPR010664">
    <property type="entry name" value="LipoPS_assembly_LptC-rel"/>
</dbReference>
<dbReference type="AlphaFoldDB" id="A0A840ATF3"/>
<dbReference type="GO" id="GO:0015221">
    <property type="term" value="F:lipopolysaccharide transmembrane transporter activity"/>
    <property type="evidence" value="ECO:0007669"/>
    <property type="project" value="InterPro"/>
</dbReference>
<proteinExistence type="predicted"/>
<keyword evidence="3" id="KW-1185">Reference proteome</keyword>
<dbReference type="NCBIfam" id="TIGR04409">
    <property type="entry name" value="LptC_YrbK"/>
    <property type="match status" value="1"/>
</dbReference>
<evidence type="ECO:0000313" key="2">
    <source>
        <dbReference type="EMBL" id="MBB3933539.1"/>
    </source>
</evidence>
<comment type="caution">
    <text evidence="2">The sequence shown here is derived from an EMBL/GenBank/DDBJ whole genome shotgun (WGS) entry which is preliminary data.</text>
</comment>
<keyword evidence="1" id="KW-0812">Transmembrane</keyword>
<dbReference type="Proteomes" id="UP000553963">
    <property type="component" value="Unassembled WGS sequence"/>
</dbReference>
<organism evidence="2 3">
    <name type="scientific">Kaistia hirudinis</name>
    <dbReference type="NCBI Taxonomy" id="1293440"/>
    <lineage>
        <taxon>Bacteria</taxon>
        <taxon>Pseudomonadati</taxon>
        <taxon>Pseudomonadota</taxon>
        <taxon>Alphaproteobacteria</taxon>
        <taxon>Hyphomicrobiales</taxon>
        <taxon>Kaistiaceae</taxon>
        <taxon>Kaistia</taxon>
    </lineage>
</organism>
<evidence type="ECO:0000256" key="1">
    <source>
        <dbReference type="SAM" id="Phobius"/>
    </source>
</evidence>
<dbReference type="Pfam" id="PF06835">
    <property type="entry name" value="LptC"/>
    <property type="match status" value="1"/>
</dbReference>
<protein>
    <submittedName>
        <fullName evidence="2">Lipopolysaccharide export system protein LptC</fullName>
    </submittedName>
</protein>
<name>A0A840ATF3_9HYPH</name>